<keyword evidence="2" id="KW-1185">Reference proteome</keyword>
<sequence>MKQWAESFDENITSVMFLAKWTMTILAPGEIGQSIINVLIQYGILDGMIRDFMAYVPGVIFSNGARPINCFLSGEREEFSAFVG</sequence>
<dbReference type="EMBL" id="PQXL01000258">
    <property type="protein sequence ID" value="THV48274.1"/>
    <property type="molecule type" value="Genomic_DNA"/>
</dbReference>
<evidence type="ECO:0000313" key="1">
    <source>
        <dbReference type="EMBL" id="THV48274.1"/>
    </source>
</evidence>
<evidence type="ECO:0000313" key="2">
    <source>
        <dbReference type="Proteomes" id="UP000308671"/>
    </source>
</evidence>
<protein>
    <submittedName>
        <fullName evidence="1">Uncharacterized protein</fullName>
    </submittedName>
</protein>
<dbReference type="Proteomes" id="UP000308671">
    <property type="component" value="Unassembled WGS sequence"/>
</dbReference>
<accession>A0A4S8R516</accession>
<name>A0A4S8R516_9HELO</name>
<reference evidence="1 2" key="1">
    <citation type="submission" date="2017-12" db="EMBL/GenBank/DDBJ databases">
        <title>Comparative genomics of Botrytis spp.</title>
        <authorList>
            <person name="Valero-Jimenez C.A."/>
            <person name="Tapia P."/>
            <person name="Veloso J."/>
            <person name="Silva-Moreno E."/>
            <person name="Staats M."/>
            <person name="Valdes J.H."/>
            <person name="Van Kan J.A.L."/>
        </authorList>
    </citation>
    <scope>NUCLEOTIDE SEQUENCE [LARGE SCALE GENOMIC DNA]</scope>
    <source>
        <strain evidence="1 2">MUCL435</strain>
    </source>
</reference>
<organism evidence="1 2">
    <name type="scientific">Botrytis galanthina</name>
    <dbReference type="NCBI Taxonomy" id="278940"/>
    <lineage>
        <taxon>Eukaryota</taxon>
        <taxon>Fungi</taxon>
        <taxon>Dikarya</taxon>
        <taxon>Ascomycota</taxon>
        <taxon>Pezizomycotina</taxon>
        <taxon>Leotiomycetes</taxon>
        <taxon>Helotiales</taxon>
        <taxon>Sclerotiniaceae</taxon>
        <taxon>Botrytis</taxon>
    </lineage>
</organism>
<gene>
    <name evidence="1" type="ORF">BGAL_0258g00070</name>
</gene>
<proteinExistence type="predicted"/>
<comment type="caution">
    <text evidence="1">The sequence shown here is derived from an EMBL/GenBank/DDBJ whole genome shotgun (WGS) entry which is preliminary data.</text>
</comment>
<dbReference type="AlphaFoldDB" id="A0A4S8R516"/>